<accession>A0A9D3SQQ9</accession>
<proteinExistence type="inferred from homology"/>
<evidence type="ECO:0000256" key="2">
    <source>
        <dbReference type="ARBA" id="ARBA00007236"/>
    </source>
</evidence>
<name>A0A9D3SQQ9_9TELE</name>
<dbReference type="PRINTS" id="PR01932">
    <property type="entry name" value="INTRLEUKIN17"/>
</dbReference>
<dbReference type="SUPFAM" id="SSF57501">
    <property type="entry name" value="Cystine-knot cytokines"/>
    <property type="match status" value="1"/>
</dbReference>
<keyword evidence="5 6" id="KW-0732">Signal</keyword>
<dbReference type="Proteomes" id="UP000824219">
    <property type="component" value="Linkage Group LG09"/>
</dbReference>
<dbReference type="InterPro" id="IPR010345">
    <property type="entry name" value="IL-17_fam"/>
</dbReference>
<keyword evidence="8" id="KW-1185">Reference proteome</keyword>
<dbReference type="AlphaFoldDB" id="A0A9D3SQQ9"/>
<gene>
    <name evidence="7" type="ORF">KOW79_007997</name>
</gene>
<protein>
    <submittedName>
        <fullName evidence="7">Uncharacterized protein</fullName>
    </submittedName>
</protein>
<dbReference type="OrthoDB" id="6093351at2759"/>
<dbReference type="GO" id="GO:0006954">
    <property type="term" value="P:inflammatory response"/>
    <property type="evidence" value="ECO:0007669"/>
    <property type="project" value="InterPro"/>
</dbReference>
<evidence type="ECO:0000256" key="1">
    <source>
        <dbReference type="ARBA" id="ARBA00004613"/>
    </source>
</evidence>
<dbReference type="EMBL" id="JAHKSW010000009">
    <property type="protein sequence ID" value="KAG7328053.1"/>
    <property type="molecule type" value="Genomic_DNA"/>
</dbReference>
<dbReference type="GO" id="GO:0005125">
    <property type="term" value="F:cytokine activity"/>
    <property type="evidence" value="ECO:0007669"/>
    <property type="project" value="UniProtKB-KW"/>
</dbReference>
<sequence>MALKTSLLTLPCVMMMMMIMMMMDTQAAPPKIKISAHHKPPNSEEESPKFFILGDLEQEIKPASHSIRPIHNDSISPWETIYTTDSNRIPSQLPEARCLLSGCLNWNGVETLELESRRIFWQVPVLQRVRRGDDKNYYFRLEHKTISVGCTCVRPYVEQI</sequence>
<comment type="caution">
    <text evidence="7">The sequence shown here is derived from an EMBL/GenBank/DDBJ whole genome shotgun (WGS) entry which is preliminary data.</text>
</comment>
<organism evidence="7 8">
    <name type="scientific">Hemibagrus wyckioides</name>
    <dbReference type="NCBI Taxonomy" id="337641"/>
    <lineage>
        <taxon>Eukaryota</taxon>
        <taxon>Metazoa</taxon>
        <taxon>Chordata</taxon>
        <taxon>Craniata</taxon>
        <taxon>Vertebrata</taxon>
        <taxon>Euteleostomi</taxon>
        <taxon>Actinopterygii</taxon>
        <taxon>Neopterygii</taxon>
        <taxon>Teleostei</taxon>
        <taxon>Ostariophysi</taxon>
        <taxon>Siluriformes</taxon>
        <taxon>Bagridae</taxon>
        <taxon>Hemibagrus</taxon>
    </lineage>
</organism>
<feature type="signal peptide" evidence="6">
    <location>
        <begin position="1"/>
        <end position="27"/>
    </location>
</feature>
<keyword evidence="4" id="KW-0964">Secreted</keyword>
<evidence type="ECO:0000256" key="3">
    <source>
        <dbReference type="ARBA" id="ARBA00022514"/>
    </source>
</evidence>
<dbReference type="Gene3D" id="2.10.90.10">
    <property type="entry name" value="Cystine-knot cytokines"/>
    <property type="match status" value="1"/>
</dbReference>
<evidence type="ECO:0000256" key="4">
    <source>
        <dbReference type="ARBA" id="ARBA00022525"/>
    </source>
</evidence>
<evidence type="ECO:0000256" key="6">
    <source>
        <dbReference type="SAM" id="SignalP"/>
    </source>
</evidence>
<reference evidence="7 8" key="1">
    <citation type="submission" date="2021-06" db="EMBL/GenBank/DDBJ databases">
        <title>Chromosome-level genome assembly of the red-tail catfish (Hemibagrus wyckioides).</title>
        <authorList>
            <person name="Shao F."/>
        </authorList>
    </citation>
    <scope>NUCLEOTIDE SEQUENCE [LARGE SCALE GENOMIC DNA]</scope>
    <source>
        <strain evidence="7">EC202008001</strain>
        <tissue evidence="7">Blood</tissue>
    </source>
</reference>
<keyword evidence="3" id="KW-0202">Cytokine</keyword>
<evidence type="ECO:0000256" key="5">
    <source>
        <dbReference type="ARBA" id="ARBA00022729"/>
    </source>
</evidence>
<comment type="subcellular location">
    <subcellularLocation>
        <location evidence="1">Secreted</location>
    </subcellularLocation>
</comment>
<dbReference type="Pfam" id="PF06083">
    <property type="entry name" value="IL17"/>
    <property type="match status" value="1"/>
</dbReference>
<dbReference type="GO" id="GO:0005615">
    <property type="term" value="C:extracellular space"/>
    <property type="evidence" value="ECO:0007669"/>
    <property type="project" value="UniProtKB-KW"/>
</dbReference>
<dbReference type="InterPro" id="IPR020440">
    <property type="entry name" value="IL-17_chr"/>
</dbReference>
<dbReference type="InterPro" id="IPR029034">
    <property type="entry name" value="Cystine-knot_cytokine"/>
</dbReference>
<comment type="similarity">
    <text evidence="2">Belongs to the IL-17 family.</text>
</comment>
<feature type="chain" id="PRO_5039269090" evidence="6">
    <location>
        <begin position="28"/>
        <end position="160"/>
    </location>
</feature>
<evidence type="ECO:0000313" key="8">
    <source>
        <dbReference type="Proteomes" id="UP000824219"/>
    </source>
</evidence>
<evidence type="ECO:0000313" key="7">
    <source>
        <dbReference type="EMBL" id="KAG7328053.1"/>
    </source>
</evidence>